<comment type="caution">
    <text evidence="3">The sequence shown here is derived from an EMBL/GenBank/DDBJ whole genome shotgun (WGS) entry which is preliminary data.</text>
</comment>
<feature type="chain" id="PRO_5043910393" evidence="2">
    <location>
        <begin position="19"/>
        <end position="376"/>
    </location>
</feature>
<evidence type="ECO:0000256" key="1">
    <source>
        <dbReference type="SAM" id="MobiDB-lite"/>
    </source>
</evidence>
<accession>A0AAV5SBF3</accession>
<feature type="compositionally biased region" description="Low complexity" evidence="1">
    <location>
        <begin position="200"/>
        <end position="209"/>
    </location>
</feature>
<protein>
    <submittedName>
        <fullName evidence="3">Uncharacterized protein</fullName>
    </submittedName>
</protein>
<gene>
    <name evidence="3" type="ORF">PENTCL1PPCAC_2797</name>
</gene>
<dbReference type="AlphaFoldDB" id="A0AAV5SBF3"/>
<sequence length="376" mass="41292">MIPRSTILLLMMPTLLLSDVPLTRVESGKLDGINLPSSRRVAARFIGTPLRRQIRMIDKNTAMNDAEPPIRLRSPIKPMRNIFYYGDNQQLSRASGRFHNKAHAFPTHSIPSPQQVSDEVLLPAPPSYDPKRHHRAKLNADDMIMSEAADMARGLERTTMRVRTFADIDIKKTTTPLPAVTVTKISKKEHQPVSSIDRVASSPSSSALGPPAPPLRTFAREQQRLLLQQQQQAPPLLLAAPQQLQPIRVLPTVSPSSLYPQIGPLIRHPAPFAPPLLHNPQQQLLQPPPLGASGLPPGVPNPTVLTQPPLVNSQAPNASLEQLGCGWDWVSNSCKEVFTIGWCGQCHDFGNIFVHNCKCVQPLINVKALVPPGRAA</sequence>
<feature type="signal peptide" evidence="2">
    <location>
        <begin position="1"/>
        <end position="18"/>
    </location>
</feature>
<dbReference type="EMBL" id="BTSX01000001">
    <property type="protein sequence ID" value="GMS80622.1"/>
    <property type="molecule type" value="Genomic_DNA"/>
</dbReference>
<feature type="compositionally biased region" description="Low complexity" evidence="1">
    <location>
        <begin position="281"/>
        <end position="296"/>
    </location>
</feature>
<evidence type="ECO:0000313" key="3">
    <source>
        <dbReference type="EMBL" id="GMS80622.1"/>
    </source>
</evidence>
<feature type="region of interest" description="Disordered" evidence="1">
    <location>
        <begin position="188"/>
        <end position="212"/>
    </location>
</feature>
<dbReference type="Proteomes" id="UP001432027">
    <property type="component" value="Unassembled WGS sequence"/>
</dbReference>
<evidence type="ECO:0000256" key="2">
    <source>
        <dbReference type="SAM" id="SignalP"/>
    </source>
</evidence>
<organism evidence="3 4">
    <name type="scientific">Pristionchus entomophagus</name>
    <dbReference type="NCBI Taxonomy" id="358040"/>
    <lineage>
        <taxon>Eukaryota</taxon>
        <taxon>Metazoa</taxon>
        <taxon>Ecdysozoa</taxon>
        <taxon>Nematoda</taxon>
        <taxon>Chromadorea</taxon>
        <taxon>Rhabditida</taxon>
        <taxon>Rhabditina</taxon>
        <taxon>Diplogasteromorpha</taxon>
        <taxon>Diplogasteroidea</taxon>
        <taxon>Neodiplogasteridae</taxon>
        <taxon>Pristionchus</taxon>
    </lineage>
</organism>
<keyword evidence="4" id="KW-1185">Reference proteome</keyword>
<name>A0AAV5SBF3_9BILA</name>
<evidence type="ECO:0000313" key="4">
    <source>
        <dbReference type="Proteomes" id="UP001432027"/>
    </source>
</evidence>
<feature type="region of interest" description="Disordered" evidence="1">
    <location>
        <begin position="281"/>
        <end position="310"/>
    </location>
</feature>
<reference evidence="3" key="1">
    <citation type="submission" date="2023-10" db="EMBL/GenBank/DDBJ databases">
        <title>Genome assembly of Pristionchus species.</title>
        <authorList>
            <person name="Yoshida K."/>
            <person name="Sommer R.J."/>
        </authorList>
    </citation>
    <scope>NUCLEOTIDE SEQUENCE</scope>
    <source>
        <strain evidence="3">RS0144</strain>
    </source>
</reference>
<keyword evidence="2" id="KW-0732">Signal</keyword>
<proteinExistence type="predicted"/>